<dbReference type="STRING" id="700015.Corgl_0208"/>
<feature type="domain" description="ABC transporter" evidence="9">
    <location>
        <begin position="329"/>
        <end position="569"/>
    </location>
</feature>
<dbReference type="NCBIfam" id="NF010167">
    <property type="entry name" value="PRK13648.1"/>
    <property type="match status" value="3"/>
</dbReference>
<keyword evidence="8" id="KW-0472">Membrane</keyword>
<dbReference type="InterPro" id="IPR003593">
    <property type="entry name" value="AAA+_ATPase"/>
</dbReference>
<reference evidence="11" key="1">
    <citation type="journal article" date="2013" name="Stand. Genomic Sci.">
        <title>Complete genome sequence of Coriobacterium glomerans type strain (PW2(T)) from the midgut of Pyrrhocoris apterus L. (red soldier bug).</title>
        <authorList>
            <person name="Stackebrandt E."/>
            <person name="Zeytun A."/>
            <person name="Lapidus A."/>
            <person name="Nolan M."/>
            <person name="Lucas S."/>
            <person name="Hammon N."/>
            <person name="Deshpande S."/>
            <person name="Cheng J.F."/>
            <person name="Tapia R."/>
            <person name="Goodwin L.A."/>
            <person name="Pitluck S."/>
            <person name="Liolios K."/>
            <person name="Pagani I."/>
            <person name="Ivanova N."/>
            <person name="Mavromatis K."/>
            <person name="Mikhailova N."/>
            <person name="Huntemann M."/>
            <person name="Pati A."/>
            <person name="Chen A."/>
            <person name="Palaniappan K."/>
            <person name="Chang Y.J."/>
            <person name="Land M."/>
            <person name="Hauser L."/>
            <person name="Rohde M."/>
            <person name="Pukall R."/>
            <person name="Goker M."/>
            <person name="Detter J.C."/>
            <person name="Woyke T."/>
            <person name="Bristow J."/>
            <person name="Eisen J.A."/>
            <person name="Markowitz V."/>
            <person name="Hugenholtz P."/>
            <person name="Kyrpides N.C."/>
            <person name="Klenk H.P."/>
        </authorList>
    </citation>
    <scope>NUCLEOTIDE SEQUENCE</scope>
    <source>
        <strain evidence="11">ATCC 49209 / DSM 20642 / JCM 10262 / PW2</strain>
    </source>
</reference>
<keyword evidence="5" id="KW-0547">Nucleotide-binding</keyword>
<organism evidence="10 11">
    <name type="scientific">Coriobacterium glomerans (strain ATCC 49209 / DSM 20642 / JCM 10262 / PW2)</name>
    <dbReference type="NCBI Taxonomy" id="700015"/>
    <lineage>
        <taxon>Bacteria</taxon>
        <taxon>Bacillati</taxon>
        <taxon>Actinomycetota</taxon>
        <taxon>Coriobacteriia</taxon>
        <taxon>Coriobacteriales</taxon>
        <taxon>Coriobacteriaceae</taxon>
        <taxon>Coriobacterium</taxon>
    </lineage>
</organism>
<dbReference type="FunFam" id="3.40.50.300:FF:000224">
    <property type="entry name" value="Energy-coupling factor transporter ATP-binding protein EcfA"/>
    <property type="match status" value="2"/>
</dbReference>
<keyword evidence="4" id="KW-1003">Cell membrane</keyword>
<evidence type="ECO:0000256" key="1">
    <source>
        <dbReference type="ARBA" id="ARBA00004236"/>
    </source>
</evidence>
<dbReference type="GO" id="GO:0016887">
    <property type="term" value="F:ATP hydrolysis activity"/>
    <property type="evidence" value="ECO:0007669"/>
    <property type="project" value="InterPro"/>
</dbReference>
<dbReference type="CDD" id="cd03225">
    <property type="entry name" value="ABC_cobalt_CbiO_domain1"/>
    <property type="match status" value="2"/>
</dbReference>
<dbReference type="SUPFAM" id="SSF52540">
    <property type="entry name" value="P-loop containing nucleoside triphosphate hydrolases"/>
    <property type="match status" value="2"/>
</dbReference>
<dbReference type="HOGENOM" id="CLU_000604_86_7_11"/>
<dbReference type="PROSITE" id="PS50893">
    <property type="entry name" value="ABC_TRANSPORTER_2"/>
    <property type="match status" value="2"/>
</dbReference>
<name>F2NAE9_CORGP</name>
<dbReference type="InterPro" id="IPR027417">
    <property type="entry name" value="P-loop_NTPase"/>
</dbReference>
<keyword evidence="3" id="KW-0813">Transport</keyword>
<comment type="subcellular location">
    <subcellularLocation>
        <location evidence="1">Cell membrane</location>
    </subcellularLocation>
</comment>
<comment type="similarity">
    <text evidence="2">Belongs to the ABC transporter superfamily.</text>
</comment>
<accession>F2NAE9</accession>
<dbReference type="OrthoDB" id="9806471at2"/>
<protein>
    <submittedName>
        <fullName evidence="10">ABC transporter related protein</fullName>
    </submittedName>
</protein>
<dbReference type="KEGG" id="cgo:Corgl_0208"/>
<feature type="domain" description="ABC transporter" evidence="9">
    <location>
        <begin position="7"/>
        <end position="244"/>
    </location>
</feature>
<dbReference type="Proteomes" id="UP000006851">
    <property type="component" value="Chromosome"/>
</dbReference>
<evidence type="ECO:0000256" key="2">
    <source>
        <dbReference type="ARBA" id="ARBA00005417"/>
    </source>
</evidence>
<dbReference type="EMBL" id="CP002628">
    <property type="protein sequence ID" value="AEB06335.1"/>
    <property type="molecule type" value="Genomic_DNA"/>
</dbReference>
<proteinExistence type="inferred from homology"/>
<dbReference type="InterPro" id="IPR003439">
    <property type="entry name" value="ABC_transporter-like_ATP-bd"/>
</dbReference>
<dbReference type="InterPro" id="IPR015856">
    <property type="entry name" value="ABC_transpr_CbiO/EcfA_su"/>
</dbReference>
<dbReference type="GO" id="GO:0043190">
    <property type="term" value="C:ATP-binding cassette (ABC) transporter complex"/>
    <property type="evidence" value="ECO:0007669"/>
    <property type="project" value="TreeGrafter"/>
</dbReference>
<evidence type="ECO:0000313" key="10">
    <source>
        <dbReference type="EMBL" id="AEB06335.1"/>
    </source>
</evidence>
<dbReference type="PROSITE" id="PS00211">
    <property type="entry name" value="ABC_TRANSPORTER_1"/>
    <property type="match status" value="1"/>
</dbReference>
<dbReference type="InterPro" id="IPR017871">
    <property type="entry name" value="ABC_transporter-like_CS"/>
</dbReference>
<dbReference type="Gene3D" id="3.40.50.300">
    <property type="entry name" value="P-loop containing nucleotide triphosphate hydrolases"/>
    <property type="match status" value="2"/>
</dbReference>
<evidence type="ECO:0000256" key="7">
    <source>
        <dbReference type="ARBA" id="ARBA00022967"/>
    </source>
</evidence>
<evidence type="ECO:0000313" key="11">
    <source>
        <dbReference type="Proteomes" id="UP000006851"/>
    </source>
</evidence>
<dbReference type="SMART" id="SM00382">
    <property type="entry name" value="AAA"/>
    <property type="match status" value="2"/>
</dbReference>
<dbReference type="GO" id="GO:0042626">
    <property type="term" value="F:ATPase-coupled transmembrane transporter activity"/>
    <property type="evidence" value="ECO:0007669"/>
    <property type="project" value="TreeGrafter"/>
</dbReference>
<sequence>MSEKPQISLRDVCFRYGGDTDAAGEVLDGISLDIRAGEHVCVLGANGSGKSTLIQLMNALLVPTRGSVRVFGISATDTCGAMAIRRRAAMVFQHPDDQMVTSIVADDVAFGPENLGVPQPEIVQRVDSALDAVDMSTLAQADPSDLSGGQRQRVAVAGALAMNPELLLLDEPSAMLDGDGRLAIRDIIEALSARGITVVHVTHFMDEAIAADRAIVLDHGRITLDGTPEEVFSHRQKITALGLELPFAIKVLDGLERLGLDVPFTMDLENLAGSIAPLLGTTCSEESQTIAEGREQTGASDRFASCGARPAIEFDHVSFSYERPRDPRRRRLRLWRRAASSLRAPLALDDVSFSVEPGSLTALIGRTGAGKSTCIELACALKVPLVGTVRVGGIDTTDLAQRGVLRQQIGYISQFPERQLFAETVYEDVAFGPRNLHLADSEVDDRVRAALEAVGLEDWEGLLGRSPFALSGGQQRSVAIAGVLALRSSMLVLDEPMAGLDPRGRARMRKLVSELKARGTTLLLVTHSMDDAAELADEVIVLREGKRCEQGTPKRVFTERDLGLGAPAALGFSRSLRAHGAHGIADALTLSELMTEVSYGLAR</sequence>
<dbReference type="AlphaFoldDB" id="F2NAE9"/>
<evidence type="ECO:0000256" key="3">
    <source>
        <dbReference type="ARBA" id="ARBA00022448"/>
    </source>
</evidence>
<keyword evidence="11" id="KW-1185">Reference proteome</keyword>
<keyword evidence="6" id="KW-0067">ATP-binding</keyword>
<dbReference type="GO" id="GO:0005524">
    <property type="term" value="F:ATP binding"/>
    <property type="evidence" value="ECO:0007669"/>
    <property type="project" value="UniProtKB-KW"/>
</dbReference>
<dbReference type="RefSeq" id="WP_013708078.1">
    <property type="nucleotide sequence ID" value="NC_015389.1"/>
</dbReference>
<dbReference type="InterPro" id="IPR050095">
    <property type="entry name" value="ECF_ABC_transporter_ATP-bd"/>
</dbReference>
<dbReference type="eggNOG" id="COG1122">
    <property type="taxonomic scope" value="Bacteria"/>
</dbReference>
<evidence type="ECO:0000259" key="9">
    <source>
        <dbReference type="PROSITE" id="PS50893"/>
    </source>
</evidence>
<evidence type="ECO:0000256" key="5">
    <source>
        <dbReference type="ARBA" id="ARBA00022741"/>
    </source>
</evidence>
<dbReference type="PANTHER" id="PTHR43553">
    <property type="entry name" value="HEAVY METAL TRANSPORTER"/>
    <property type="match status" value="1"/>
</dbReference>
<evidence type="ECO:0000256" key="4">
    <source>
        <dbReference type="ARBA" id="ARBA00022475"/>
    </source>
</evidence>
<keyword evidence="7" id="KW-1278">Translocase</keyword>
<gene>
    <name evidence="10" type="ordered locus">Corgl_0208</name>
</gene>
<dbReference type="PANTHER" id="PTHR43553:SF24">
    <property type="entry name" value="ENERGY-COUPLING FACTOR TRANSPORTER ATP-BINDING PROTEIN ECFA1"/>
    <property type="match status" value="1"/>
</dbReference>
<dbReference type="Pfam" id="PF00005">
    <property type="entry name" value="ABC_tran"/>
    <property type="match status" value="2"/>
</dbReference>
<evidence type="ECO:0000256" key="6">
    <source>
        <dbReference type="ARBA" id="ARBA00022840"/>
    </source>
</evidence>
<evidence type="ECO:0000256" key="8">
    <source>
        <dbReference type="ARBA" id="ARBA00023136"/>
    </source>
</evidence>